<dbReference type="InterPro" id="IPR036691">
    <property type="entry name" value="Endo/exonu/phosph_ase_sf"/>
</dbReference>
<dbReference type="EMBL" id="CAJNRG010004414">
    <property type="protein sequence ID" value="CAF2066101.1"/>
    <property type="molecule type" value="Genomic_DNA"/>
</dbReference>
<accession>A0A816QZ41</accession>
<organism evidence="1 2">
    <name type="scientific">Rotaria magnacalcarata</name>
    <dbReference type="NCBI Taxonomy" id="392030"/>
    <lineage>
        <taxon>Eukaryota</taxon>
        <taxon>Metazoa</taxon>
        <taxon>Spiralia</taxon>
        <taxon>Gnathifera</taxon>
        <taxon>Rotifera</taxon>
        <taxon>Eurotatoria</taxon>
        <taxon>Bdelloidea</taxon>
        <taxon>Philodinida</taxon>
        <taxon>Philodinidae</taxon>
        <taxon>Rotaria</taxon>
    </lineage>
</organism>
<evidence type="ECO:0000313" key="2">
    <source>
        <dbReference type="Proteomes" id="UP000663887"/>
    </source>
</evidence>
<reference evidence="1" key="1">
    <citation type="submission" date="2021-02" db="EMBL/GenBank/DDBJ databases">
        <authorList>
            <person name="Nowell W R."/>
        </authorList>
    </citation>
    <scope>NUCLEOTIDE SEQUENCE</scope>
</reference>
<gene>
    <name evidence="1" type="ORF">XDN619_LOCUS11514</name>
</gene>
<evidence type="ECO:0000313" key="1">
    <source>
        <dbReference type="EMBL" id="CAF2066101.1"/>
    </source>
</evidence>
<dbReference type="AlphaFoldDB" id="A0A816QZ41"/>
<dbReference type="Gene3D" id="3.60.10.10">
    <property type="entry name" value="Endonuclease/exonuclease/phosphatase"/>
    <property type="match status" value="1"/>
</dbReference>
<protein>
    <recommendedName>
        <fullName evidence="3">Endonuclease/exonuclease/phosphatase domain-containing protein</fullName>
    </recommendedName>
</protein>
<proteinExistence type="predicted"/>
<dbReference type="Proteomes" id="UP000663887">
    <property type="component" value="Unassembled WGS sequence"/>
</dbReference>
<evidence type="ECO:0008006" key="3">
    <source>
        <dbReference type="Google" id="ProtNLM"/>
    </source>
</evidence>
<dbReference type="SUPFAM" id="SSF56219">
    <property type="entry name" value="DNase I-like"/>
    <property type="match status" value="1"/>
</dbReference>
<comment type="caution">
    <text evidence="1">The sequence shown here is derived from an EMBL/GenBank/DDBJ whole genome shotgun (WGS) entry which is preliminary data.</text>
</comment>
<sequence>MATGVNCSVNDDIDIVPPKLSQNFVIISWNVLHIIHELNYAQNLSLVINHYSINENSSNEKLRLHDIIKVLRKLLSEHSTMECFICLQEVPGDLLPMLIEMSDSHTNLGLTSKPLIHVHVYSRKPSLMDRQRDSPYFDSNESLVTIHYNPCLDSSAQHISPDDRVLWTPCPTDAGKGALTVMMTSGLTVVNVHVPYDNQAATLLLSNIPWPENSNGFVCVGDMNRYSKGLMKMIAEVTDDKRGTHQLYPIKTEKPTRVGLEHDGTHNKTFIDYFVISASLKGLVNYPAIVFDDIGDISDHYPILLEFKDQ</sequence>
<name>A0A816QZ41_9BILA</name>